<evidence type="ECO:0000259" key="3">
    <source>
        <dbReference type="Pfam" id="PF07879"/>
    </source>
</evidence>
<dbReference type="Proteomes" id="UP000258016">
    <property type="component" value="Chromosome"/>
</dbReference>
<proteinExistence type="predicted"/>
<dbReference type="EMBL" id="CP020083">
    <property type="protein sequence ID" value="ASR52508.1"/>
    <property type="molecule type" value="Genomic_DNA"/>
</dbReference>
<evidence type="ECO:0000259" key="2">
    <source>
        <dbReference type="Pfam" id="PF05233"/>
    </source>
</evidence>
<sequence>MAKTGTSDSDDVIIIKKYANRRLYNTRSSSYITLDFLAKLTREGKDFQVVDAKTGDDITHNILTQIIMEEESSGQQMLPVGFLRELISMYGNSMQSMIPQYLEASMDAFRKNQEKFQSAMEGSIKNSPFAQLARQNLAMFEAASSAFNPRKDKAGAPGVPQTAPAPSSSSDDEIAALKAQLSAMQRKIDDLVDKK</sequence>
<gene>
    <name evidence="4" type="ORF">B5J99_14440</name>
</gene>
<keyword evidence="5" id="KW-1185">Reference proteome</keyword>
<evidence type="ECO:0000313" key="5">
    <source>
        <dbReference type="Proteomes" id="UP000258016"/>
    </source>
</evidence>
<evidence type="ECO:0000313" key="4">
    <source>
        <dbReference type="EMBL" id="ASR52508.1"/>
    </source>
</evidence>
<reference evidence="4 5" key="1">
    <citation type="submission" date="2017-03" db="EMBL/GenBank/DDBJ databases">
        <title>Complete genome sequence of Blastomonas fulva degrading microcsystin LR.</title>
        <authorList>
            <person name="Lee H.-g."/>
            <person name="Jin L."/>
            <person name="oh H.-M."/>
        </authorList>
    </citation>
    <scope>NUCLEOTIDE SEQUENCE [LARGE SCALE GENOMIC DNA]</scope>
    <source>
        <strain evidence="4 5">T2</strain>
    </source>
</reference>
<feature type="region of interest" description="Disordered" evidence="1">
    <location>
        <begin position="148"/>
        <end position="173"/>
    </location>
</feature>
<feature type="domain" description="PHA accumulation regulator DNA-binding N-terminal" evidence="3">
    <location>
        <begin position="14"/>
        <end position="73"/>
    </location>
</feature>
<organism evidence="4 5">
    <name type="scientific">Blastomonas fulva</name>
    <dbReference type="NCBI Taxonomy" id="1550728"/>
    <lineage>
        <taxon>Bacteria</taxon>
        <taxon>Pseudomonadati</taxon>
        <taxon>Pseudomonadota</taxon>
        <taxon>Alphaproteobacteria</taxon>
        <taxon>Sphingomonadales</taxon>
        <taxon>Sphingomonadaceae</taxon>
        <taxon>Blastomonas</taxon>
    </lineage>
</organism>
<dbReference type="GeneID" id="303486780"/>
<name>A0ABM6M962_9SPHN</name>
<dbReference type="InterPro" id="IPR010134">
    <property type="entry name" value="PHA_reg_PhaR"/>
</dbReference>
<dbReference type="InterPro" id="IPR007897">
    <property type="entry name" value="PHB_accumulat"/>
</dbReference>
<dbReference type="Pfam" id="PF07879">
    <property type="entry name" value="PHB_acc_N"/>
    <property type="match status" value="1"/>
</dbReference>
<protein>
    <submittedName>
        <fullName evidence="4">Polyhydroxyalkanoate synthesis repressor PhaR</fullName>
    </submittedName>
</protein>
<dbReference type="RefSeq" id="WP_054134966.1">
    <property type="nucleotide sequence ID" value="NZ_CP020083.1"/>
</dbReference>
<feature type="domain" description="PHB accumulation regulatory" evidence="2">
    <location>
        <begin position="78"/>
        <end position="117"/>
    </location>
</feature>
<dbReference type="NCBIfam" id="TIGR01848">
    <property type="entry name" value="PHA_reg_PhaR"/>
    <property type="match status" value="1"/>
</dbReference>
<dbReference type="InterPro" id="IPR012909">
    <property type="entry name" value="PHA_DNA-bd_N"/>
</dbReference>
<accession>A0ABM6M962</accession>
<dbReference type="Pfam" id="PF05233">
    <property type="entry name" value="PHB_acc"/>
    <property type="match status" value="1"/>
</dbReference>
<evidence type="ECO:0000256" key="1">
    <source>
        <dbReference type="SAM" id="MobiDB-lite"/>
    </source>
</evidence>